<evidence type="ECO:0000313" key="12">
    <source>
        <dbReference type="Proteomes" id="UP000039865"/>
    </source>
</evidence>
<dbReference type="InterPro" id="IPR050704">
    <property type="entry name" value="Peptidase_C85-like"/>
</dbReference>
<evidence type="ECO:0000313" key="11">
    <source>
        <dbReference type="EMBL" id="CDW86341.1"/>
    </source>
</evidence>
<feature type="coiled-coil region" evidence="7">
    <location>
        <begin position="251"/>
        <end position="278"/>
    </location>
</feature>
<name>A0A078AW85_STYLE</name>
<dbReference type="GO" id="GO:0061578">
    <property type="term" value="F:K63-linked deubiquitinase activity"/>
    <property type="evidence" value="ECO:0007669"/>
    <property type="project" value="TreeGrafter"/>
</dbReference>
<evidence type="ECO:0000259" key="10">
    <source>
        <dbReference type="PROSITE" id="PS50802"/>
    </source>
</evidence>
<dbReference type="PROSITE" id="PS50802">
    <property type="entry name" value="OTU"/>
    <property type="match status" value="1"/>
</dbReference>
<dbReference type="SUPFAM" id="SSF54001">
    <property type="entry name" value="Cysteine proteinases"/>
    <property type="match status" value="1"/>
</dbReference>
<dbReference type="PROSITE" id="PS50030">
    <property type="entry name" value="UBA"/>
    <property type="match status" value="1"/>
</dbReference>
<evidence type="ECO:0000259" key="9">
    <source>
        <dbReference type="PROSITE" id="PS50030"/>
    </source>
</evidence>
<dbReference type="EMBL" id="CCKQ01014559">
    <property type="protein sequence ID" value="CDW86341.1"/>
    <property type="molecule type" value="Genomic_DNA"/>
</dbReference>
<accession>A0A078AW85</accession>
<dbReference type="InterPro" id="IPR003323">
    <property type="entry name" value="OTU_dom"/>
</dbReference>
<proteinExistence type="inferred from homology"/>
<dbReference type="InterPro" id="IPR009060">
    <property type="entry name" value="UBA-like_sf"/>
</dbReference>
<dbReference type="GO" id="GO:0004843">
    <property type="term" value="F:cysteine-type deubiquitinase activity"/>
    <property type="evidence" value="ECO:0007669"/>
    <property type="project" value="UniProtKB-EC"/>
</dbReference>
<gene>
    <name evidence="11" type="primary">Contig15596.g16616</name>
    <name evidence="11" type="ORF">STYLEM_15435</name>
</gene>
<evidence type="ECO:0000256" key="3">
    <source>
        <dbReference type="ARBA" id="ARBA00012759"/>
    </source>
</evidence>
<dbReference type="Pfam" id="PF02338">
    <property type="entry name" value="OTU"/>
    <property type="match status" value="1"/>
</dbReference>
<sequence length="650" mass="76321">MGVERKDDQSQSSHHSQENSDGNSEQEQEQLNSSQKIVEILSEAEDENGDAMEGDVDSEMDEMNQFEEEEKCTSKLGNEFETEKAKDALYFELGDHVDCLDSVNKWCNAEIVSKKGNQVKVHFTGWPYKYDEWIEQSSHRLLKQWRRSDPFQLYNRLDVRDVKGKWLEANIVNIVQNDYIKVHFKGWASKWDEIISIEPQEIQNLIDVKFAEIGKYSDGYGGAKFEKLMKKQDANLDEFKNDNFINTDTDKQKEQEAMQQKMREIKEKENNFRRILAMKNLKIIEMEGDGNCLFRAISDQIYDGDQSHHMLIRQACMDYIQLEKEFFVQFIIGGAQTFDYYIHKKRQDGVWGDDIELQAMSEIYNRPIEIYAYRSEPLRTFHEDQHRDKGIKPMRLSYHGSEHYNSIREINQIVRPRNQRLIDMEEEKNDGSSHSSSKAPGFLEDQAIRLSRFRKMGQTENLNRQFKQINTNQTNSENTQELIMRSRQEFELRGKRDMEVALVESLQIYEKEIKEQEEQLLSNSNNQYEEEQLVQIALKESIKDDDNRFLIQNQQLLDNFEDNQQSENEEEMLLKALAMSTADNNNNNNSIQDQIIQQQEPVDQDSKYEEIIQIALEYGFDAEQAVQAISIMGTSNPDMVINFLLSQSHF</sequence>
<feature type="region of interest" description="Disordered" evidence="8">
    <location>
        <begin position="1"/>
        <end position="54"/>
    </location>
</feature>
<evidence type="ECO:0000256" key="8">
    <source>
        <dbReference type="SAM" id="MobiDB-lite"/>
    </source>
</evidence>
<feature type="compositionally biased region" description="Acidic residues" evidence="8">
    <location>
        <begin position="42"/>
        <end position="54"/>
    </location>
</feature>
<dbReference type="PANTHER" id="PTHR12419:SF4">
    <property type="entry name" value="OTU DOMAIN-CONTAINING PROTEIN 5"/>
    <property type="match status" value="1"/>
</dbReference>
<protein>
    <recommendedName>
        <fullName evidence="3">ubiquitinyl hydrolase 1</fullName>
        <ecNumber evidence="3">3.4.19.12</ecNumber>
    </recommendedName>
</protein>
<dbReference type="InterPro" id="IPR015940">
    <property type="entry name" value="UBA"/>
</dbReference>
<keyword evidence="7" id="KW-0175">Coiled coil</keyword>
<dbReference type="Gene3D" id="2.30.30.140">
    <property type="match status" value="2"/>
</dbReference>
<dbReference type="Gene3D" id="3.90.70.80">
    <property type="match status" value="1"/>
</dbReference>
<feature type="coiled-coil region" evidence="7">
    <location>
        <begin position="499"/>
        <end position="534"/>
    </location>
</feature>
<dbReference type="GO" id="GO:0006508">
    <property type="term" value="P:proteolysis"/>
    <property type="evidence" value="ECO:0007669"/>
    <property type="project" value="UniProtKB-KW"/>
</dbReference>
<dbReference type="SUPFAM" id="SSF46934">
    <property type="entry name" value="UBA-like"/>
    <property type="match status" value="1"/>
</dbReference>
<dbReference type="CDD" id="cd20104">
    <property type="entry name" value="MBT_PHF20L1-like"/>
    <property type="match status" value="2"/>
</dbReference>
<dbReference type="EC" id="3.4.19.12" evidence="3"/>
<dbReference type="AlphaFoldDB" id="A0A078AW85"/>
<dbReference type="CDD" id="cd22752">
    <property type="entry name" value="OTU_OTUD5-like"/>
    <property type="match status" value="1"/>
</dbReference>
<keyword evidence="12" id="KW-1185">Reference proteome</keyword>
<reference evidence="11 12" key="1">
    <citation type="submission" date="2014-06" db="EMBL/GenBank/DDBJ databases">
        <authorList>
            <person name="Swart Estienne"/>
        </authorList>
    </citation>
    <scope>NUCLEOTIDE SEQUENCE [LARGE SCALE GENOMIC DNA]</scope>
    <source>
        <strain evidence="11 12">130c</strain>
    </source>
</reference>
<dbReference type="OMA" id="WITMKIV"/>
<evidence type="ECO:0000256" key="6">
    <source>
        <dbReference type="ARBA" id="ARBA00022801"/>
    </source>
</evidence>
<dbReference type="InParanoid" id="A0A078AW85"/>
<feature type="domain" description="UBA" evidence="9">
    <location>
        <begin position="603"/>
        <end position="647"/>
    </location>
</feature>
<evidence type="ECO:0000256" key="5">
    <source>
        <dbReference type="ARBA" id="ARBA00022786"/>
    </source>
</evidence>
<evidence type="ECO:0000256" key="7">
    <source>
        <dbReference type="SAM" id="Coils"/>
    </source>
</evidence>
<evidence type="ECO:0000256" key="1">
    <source>
        <dbReference type="ARBA" id="ARBA00000707"/>
    </source>
</evidence>
<evidence type="ECO:0000256" key="4">
    <source>
        <dbReference type="ARBA" id="ARBA00022670"/>
    </source>
</evidence>
<organism evidence="11 12">
    <name type="scientific">Stylonychia lemnae</name>
    <name type="common">Ciliate</name>
    <dbReference type="NCBI Taxonomy" id="5949"/>
    <lineage>
        <taxon>Eukaryota</taxon>
        <taxon>Sar</taxon>
        <taxon>Alveolata</taxon>
        <taxon>Ciliophora</taxon>
        <taxon>Intramacronucleata</taxon>
        <taxon>Spirotrichea</taxon>
        <taxon>Stichotrichia</taxon>
        <taxon>Sporadotrichida</taxon>
        <taxon>Oxytrichidae</taxon>
        <taxon>Stylonychinae</taxon>
        <taxon>Stylonychia</taxon>
    </lineage>
</organism>
<feature type="domain" description="OTU" evidence="10">
    <location>
        <begin position="281"/>
        <end position="410"/>
    </location>
</feature>
<dbReference type="OrthoDB" id="415023at2759"/>
<feature type="compositionally biased region" description="Low complexity" evidence="8">
    <location>
        <begin position="23"/>
        <end position="35"/>
    </location>
</feature>
<keyword evidence="5" id="KW-0833">Ubl conjugation pathway</keyword>
<dbReference type="InterPro" id="IPR016197">
    <property type="entry name" value="Chromo-like_dom_sf"/>
</dbReference>
<dbReference type="GO" id="GO:0016579">
    <property type="term" value="P:protein deubiquitination"/>
    <property type="evidence" value="ECO:0007669"/>
    <property type="project" value="TreeGrafter"/>
</dbReference>
<keyword evidence="6" id="KW-0378">Hydrolase</keyword>
<comment type="catalytic activity">
    <reaction evidence="1">
        <text>Thiol-dependent hydrolysis of ester, thioester, amide, peptide and isopeptide bonds formed by the C-terminal Gly of ubiquitin (a 76-residue protein attached to proteins as an intracellular targeting signal).</text>
        <dbReference type="EC" id="3.4.19.12"/>
    </reaction>
</comment>
<keyword evidence="4 11" id="KW-0645">Protease</keyword>
<dbReference type="Proteomes" id="UP000039865">
    <property type="component" value="Unassembled WGS sequence"/>
</dbReference>
<dbReference type="SUPFAM" id="SSF54160">
    <property type="entry name" value="Chromo domain-like"/>
    <property type="match status" value="2"/>
</dbReference>
<comment type="similarity">
    <text evidence="2">Belongs to the peptidase C85 family.</text>
</comment>
<dbReference type="PANTHER" id="PTHR12419">
    <property type="entry name" value="OTU DOMAIN CONTAINING PROTEIN"/>
    <property type="match status" value="1"/>
</dbReference>
<evidence type="ECO:0000256" key="2">
    <source>
        <dbReference type="ARBA" id="ARBA00010407"/>
    </source>
</evidence>
<dbReference type="InterPro" id="IPR038765">
    <property type="entry name" value="Papain-like_cys_pep_sf"/>
</dbReference>